<keyword evidence="3" id="KW-1185">Reference proteome</keyword>
<gene>
    <name evidence="2" type="ORF">CRV04_03285</name>
</gene>
<keyword evidence="1" id="KW-0812">Transmembrane</keyword>
<feature type="transmembrane region" description="Helical" evidence="1">
    <location>
        <begin position="66"/>
        <end position="83"/>
    </location>
</feature>
<dbReference type="AlphaFoldDB" id="A0A4Q0XV63"/>
<feature type="transmembrane region" description="Helical" evidence="1">
    <location>
        <begin position="104"/>
        <end position="126"/>
    </location>
</feature>
<feature type="transmembrane region" description="Helical" evidence="1">
    <location>
        <begin position="35"/>
        <end position="54"/>
    </location>
</feature>
<keyword evidence="1" id="KW-1133">Transmembrane helix</keyword>
<keyword evidence="1" id="KW-0472">Membrane</keyword>
<evidence type="ECO:0008006" key="4">
    <source>
        <dbReference type="Google" id="ProtNLM"/>
    </source>
</evidence>
<organism evidence="2 3">
    <name type="scientific">Candidatus Marinarcus aquaticus</name>
    <dbReference type="NCBI Taxonomy" id="2044504"/>
    <lineage>
        <taxon>Bacteria</taxon>
        <taxon>Pseudomonadati</taxon>
        <taxon>Campylobacterota</taxon>
        <taxon>Epsilonproteobacteria</taxon>
        <taxon>Campylobacterales</taxon>
        <taxon>Arcobacteraceae</taxon>
        <taxon>Candidatus Marinarcus</taxon>
    </lineage>
</organism>
<name>A0A4Q0XV63_9BACT</name>
<dbReference type="RefSeq" id="WP_128995356.1">
    <property type="nucleotide sequence ID" value="NZ_PDKN01000002.1"/>
</dbReference>
<reference evidence="2 3" key="1">
    <citation type="submission" date="2017-10" db="EMBL/GenBank/DDBJ databases">
        <title>Genomics of the genus Arcobacter.</title>
        <authorList>
            <person name="Perez-Cataluna A."/>
            <person name="Figueras M.J."/>
        </authorList>
    </citation>
    <scope>NUCLEOTIDE SEQUENCE [LARGE SCALE GENOMIC DNA]</scope>
    <source>
        <strain evidence="2 3">CECT 8987</strain>
    </source>
</reference>
<protein>
    <recommendedName>
        <fullName evidence="4">Colicin V production protein</fullName>
    </recommendedName>
</protein>
<proteinExistence type="predicted"/>
<sequence>MSIYYLLDFLLFALIGTLSYYAYEKRIYLKIFEYFKIFLWITISAKLASKMGLFLQKIGFLNSDSYAVTILIGFILNLIILFYSHKLILAFLNTFFNNQKIKELFAKSITVLEITIIVTFSLYILMQIKVIKSAVQPSMNKSISYPYIKRFYKKFLNDDFIYMVLHSDTGTNYKEVIFKSFKNSF</sequence>
<evidence type="ECO:0000313" key="2">
    <source>
        <dbReference type="EMBL" id="RXJ60049.1"/>
    </source>
</evidence>
<dbReference type="OrthoDB" id="5365551at2"/>
<dbReference type="EMBL" id="PDKN01000002">
    <property type="protein sequence ID" value="RXJ60049.1"/>
    <property type="molecule type" value="Genomic_DNA"/>
</dbReference>
<comment type="caution">
    <text evidence="2">The sequence shown here is derived from an EMBL/GenBank/DDBJ whole genome shotgun (WGS) entry which is preliminary data.</text>
</comment>
<accession>A0A4Q0XV63</accession>
<evidence type="ECO:0000256" key="1">
    <source>
        <dbReference type="SAM" id="Phobius"/>
    </source>
</evidence>
<feature type="transmembrane region" description="Helical" evidence="1">
    <location>
        <begin position="6"/>
        <end position="23"/>
    </location>
</feature>
<dbReference type="Proteomes" id="UP000290657">
    <property type="component" value="Unassembled WGS sequence"/>
</dbReference>
<evidence type="ECO:0000313" key="3">
    <source>
        <dbReference type="Proteomes" id="UP000290657"/>
    </source>
</evidence>